<proteinExistence type="predicted"/>
<keyword evidence="1" id="KW-0812">Transmembrane</keyword>
<dbReference type="AlphaFoldDB" id="A0A0E9TQY9"/>
<name>A0A0E9TQY9_ANGAN</name>
<reference evidence="2" key="2">
    <citation type="journal article" date="2015" name="Fish Shellfish Immunol.">
        <title>Early steps in the European eel (Anguilla anguilla)-Vibrio vulnificus interaction in the gills: Role of the RtxA13 toxin.</title>
        <authorList>
            <person name="Callol A."/>
            <person name="Pajuelo D."/>
            <person name="Ebbesson L."/>
            <person name="Teles M."/>
            <person name="MacKenzie S."/>
            <person name="Amaro C."/>
        </authorList>
    </citation>
    <scope>NUCLEOTIDE SEQUENCE</scope>
</reference>
<accession>A0A0E9TQY9</accession>
<protein>
    <submittedName>
        <fullName evidence="2">Uncharacterized protein</fullName>
    </submittedName>
</protein>
<sequence>MSGWACGYARGMHVLYVASDKSVCQITVLRVSAVTQTFVLSFAVCELSCVFITWLFIKFSMF</sequence>
<reference evidence="2" key="1">
    <citation type="submission" date="2014-11" db="EMBL/GenBank/DDBJ databases">
        <authorList>
            <person name="Amaro Gonzalez C."/>
        </authorList>
    </citation>
    <scope>NUCLEOTIDE SEQUENCE</scope>
</reference>
<dbReference type="EMBL" id="GBXM01052596">
    <property type="protein sequence ID" value="JAH55981.1"/>
    <property type="molecule type" value="Transcribed_RNA"/>
</dbReference>
<feature type="transmembrane region" description="Helical" evidence="1">
    <location>
        <begin position="38"/>
        <end position="57"/>
    </location>
</feature>
<keyword evidence="1" id="KW-1133">Transmembrane helix</keyword>
<organism evidence="2">
    <name type="scientific">Anguilla anguilla</name>
    <name type="common">European freshwater eel</name>
    <name type="synonym">Muraena anguilla</name>
    <dbReference type="NCBI Taxonomy" id="7936"/>
    <lineage>
        <taxon>Eukaryota</taxon>
        <taxon>Metazoa</taxon>
        <taxon>Chordata</taxon>
        <taxon>Craniata</taxon>
        <taxon>Vertebrata</taxon>
        <taxon>Euteleostomi</taxon>
        <taxon>Actinopterygii</taxon>
        <taxon>Neopterygii</taxon>
        <taxon>Teleostei</taxon>
        <taxon>Anguilliformes</taxon>
        <taxon>Anguillidae</taxon>
        <taxon>Anguilla</taxon>
    </lineage>
</organism>
<keyword evidence="1" id="KW-0472">Membrane</keyword>
<evidence type="ECO:0000256" key="1">
    <source>
        <dbReference type="SAM" id="Phobius"/>
    </source>
</evidence>
<evidence type="ECO:0000313" key="2">
    <source>
        <dbReference type="EMBL" id="JAH55981.1"/>
    </source>
</evidence>